<name>A0A7J6LHM1_PERCH</name>
<feature type="compositionally biased region" description="Basic and acidic residues" evidence="1">
    <location>
        <begin position="143"/>
        <end position="163"/>
    </location>
</feature>
<gene>
    <name evidence="2" type="primary">TUBGCP2_1</name>
    <name evidence="2" type="ORF">FOL47_007830</name>
</gene>
<reference evidence="2 3" key="1">
    <citation type="submission" date="2020-04" db="EMBL/GenBank/DDBJ databases">
        <title>Perkinsus chesapeaki whole genome sequence.</title>
        <authorList>
            <person name="Bogema D.R."/>
        </authorList>
    </citation>
    <scope>NUCLEOTIDE SEQUENCE [LARGE SCALE GENOMIC DNA]</scope>
    <source>
        <strain evidence="2">ATCC PRA-425</strain>
    </source>
</reference>
<evidence type="ECO:0000313" key="3">
    <source>
        <dbReference type="Proteomes" id="UP000591131"/>
    </source>
</evidence>
<keyword evidence="3" id="KW-1185">Reference proteome</keyword>
<comment type="caution">
    <text evidence="2">The sequence shown here is derived from an EMBL/GenBank/DDBJ whole genome shotgun (WGS) entry which is preliminary data.</text>
</comment>
<evidence type="ECO:0000313" key="2">
    <source>
        <dbReference type="EMBL" id="KAF4658789.1"/>
    </source>
</evidence>
<organism evidence="2 3">
    <name type="scientific">Perkinsus chesapeaki</name>
    <name type="common">Clam parasite</name>
    <name type="synonym">Perkinsus andrewsi</name>
    <dbReference type="NCBI Taxonomy" id="330153"/>
    <lineage>
        <taxon>Eukaryota</taxon>
        <taxon>Sar</taxon>
        <taxon>Alveolata</taxon>
        <taxon>Perkinsozoa</taxon>
        <taxon>Perkinsea</taxon>
        <taxon>Perkinsida</taxon>
        <taxon>Perkinsidae</taxon>
        <taxon>Perkinsus</taxon>
    </lineage>
</organism>
<dbReference type="Proteomes" id="UP000591131">
    <property type="component" value="Unassembled WGS sequence"/>
</dbReference>
<evidence type="ECO:0000256" key="1">
    <source>
        <dbReference type="SAM" id="MobiDB-lite"/>
    </source>
</evidence>
<dbReference type="EMBL" id="JAAPAO010000479">
    <property type="protein sequence ID" value="KAF4658789.1"/>
    <property type="molecule type" value="Genomic_DNA"/>
</dbReference>
<protein>
    <submittedName>
        <fullName evidence="2">Gamma-tubulin complex component 2</fullName>
    </submittedName>
</protein>
<accession>A0A7J6LHM1</accession>
<feature type="compositionally biased region" description="Acidic residues" evidence="1">
    <location>
        <begin position="164"/>
        <end position="173"/>
    </location>
</feature>
<sequence>MVDDRQSGDTESMEYGWSIIADAQVCLEKGSSSLSSDSRKGIVCVSTAKPRDIVFEGIEYSIGAEDAIVVIVGDGEYHPEADDRMVVIVKVPGDVNKDELQRLETWARLSVGDRFHLIVSGEVERPEHHRSVVVPVPPSDNSVDEKKGSSAKSKEEASDHATSSEEEEEEWPSSDEIASRILENSDWAAQCIQSGALDEIA</sequence>
<proteinExistence type="predicted"/>
<dbReference type="AlphaFoldDB" id="A0A7J6LHM1"/>
<feature type="region of interest" description="Disordered" evidence="1">
    <location>
        <begin position="128"/>
        <end position="179"/>
    </location>
</feature>